<evidence type="ECO:0000256" key="1">
    <source>
        <dbReference type="SAM" id="MobiDB-lite"/>
    </source>
</evidence>
<protein>
    <submittedName>
        <fullName evidence="3">Aste57867_25231 protein</fullName>
    </submittedName>
</protein>
<dbReference type="OrthoDB" id="67423at2759"/>
<dbReference type="EMBL" id="VJMH01007503">
    <property type="protein sequence ID" value="KAF0682672.1"/>
    <property type="molecule type" value="Genomic_DNA"/>
</dbReference>
<dbReference type="EMBL" id="CAADRA010007529">
    <property type="protein sequence ID" value="VFU01858.1"/>
    <property type="molecule type" value="Genomic_DNA"/>
</dbReference>
<reference evidence="3 4" key="1">
    <citation type="submission" date="2019-03" db="EMBL/GenBank/DDBJ databases">
        <authorList>
            <person name="Gaulin E."/>
            <person name="Dumas B."/>
        </authorList>
    </citation>
    <scope>NUCLEOTIDE SEQUENCE [LARGE SCALE GENOMIC DNA]</scope>
    <source>
        <strain evidence="3">CBS 568.67</strain>
    </source>
</reference>
<evidence type="ECO:0000313" key="2">
    <source>
        <dbReference type="EMBL" id="KAF0682672.1"/>
    </source>
</evidence>
<keyword evidence="4" id="KW-1185">Reference proteome</keyword>
<sequence>MPASLLTLSLDLKRQHVHASVRAGAWHVAALAIEEAAALRLADPAACAESCDRFVASLHELIGSQYAVAAVWGKANVGLHLKLTCNKLRRPQIDDLLGLIQAKKQSVAETLTLLRHHNHMLSKMLRDHPRATERGFSASDQWSLALHKRLQRLSIDAALLSREDNSRRLSPERRRRTVSFDTTGPSIIGEADATVDRRPMDVSRPVKMELLILRGSRVLHVVV</sequence>
<reference evidence="2" key="2">
    <citation type="submission" date="2019-06" db="EMBL/GenBank/DDBJ databases">
        <title>Genomics analysis of Aphanomyces spp. identifies a new class of oomycete effector associated with host adaptation.</title>
        <authorList>
            <person name="Gaulin E."/>
        </authorList>
    </citation>
    <scope>NUCLEOTIDE SEQUENCE</scope>
    <source>
        <strain evidence="2">CBS 578.67</strain>
    </source>
</reference>
<proteinExistence type="predicted"/>
<dbReference type="AlphaFoldDB" id="A0A485LX74"/>
<organism evidence="3 4">
    <name type="scientific">Aphanomyces stellatus</name>
    <dbReference type="NCBI Taxonomy" id="120398"/>
    <lineage>
        <taxon>Eukaryota</taxon>
        <taxon>Sar</taxon>
        <taxon>Stramenopiles</taxon>
        <taxon>Oomycota</taxon>
        <taxon>Saprolegniomycetes</taxon>
        <taxon>Saprolegniales</taxon>
        <taxon>Verrucalvaceae</taxon>
        <taxon>Aphanomyces</taxon>
    </lineage>
</organism>
<evidence type="ECO:0000313" key="4">
    <source>
        <dbReference type="Proteomes" id="UP000332933"/>
    </source>
</evidence>
<gene>
    <name evidence="3" type="primary">Aste57867_25231</name>
    <name evidence="2" type="ORF">As57867_025153</name>
    <name evidence="3" type="ORF">ASTE57867_25231</name>
</gene>
<feature type="region of interest" description="Disordered" evidence="1">
    <location>
        <begin position="166"/>
        <end position="185"/>
    </location>
</feature>
<evidence type="ECO:0000313" key="3">
    <source>
        <dbReference type="EMBL" id="VFU01858.1"/>
    </source>
</evidence>
<accession>A0A485LX74</accession>
<dbReference type="Proteomes" id="UP000332933">
    <property type="component" value="Unassembled WGS sequence"/>
</dbReference>
<name>A0A485LX74_9STRA</name>